<evidence type="ECO:0000313" key="5">
    <source>
        <dbReference type="Proteomes" id="UP000183760"/>
    </source>
</evidence>
<gene>
    <name evidence="3" type="ORF">MFU01_03810</name>
    <name evidence="4" type="ORF">SAMN05443572_1011112</name>
</gene>
<evidence type="ECO:0000313" key="4">
    <source>
        <dbReference type="EMBL" id="SET10353.1"/>
    </source>
</evidence>
<dbReference type="EMBL" id="FOIB01000001">
    <property type="protein sequence ID" value="SET10353.1"/>
    <property type="molecule type" value="Genomic_DNA"/>
</dbReference>
<dbReference type="InterPro" id="IPR032534">
    <property type="entry name" value="EcxA_zinc-bd"/>
</dbReference>
<dbReference type="Pfam" id="PF16313">
    <property type="entry name" value="DUF4953"/>
    <property type="match status" value="1"/>
</dbReference>
<feature type="domain" description="EcxA zinc-binding" evidence="2">
    <location>
        <begin position="461"/>
        <end position="536"/>
    </location>
</feature>
<dbReference type="PANTHER" id="PTHR38478:SF1">
    <property type="entry name" value="ZINC DEPENDENT METALLOPROTEASE DOMAIN LIPOPROTEIN"/>
    <property type="match status" value="1"/>
</dbReference>
<reference evidence="4 5" key="1">
    <citation type="submission" date="2016-10" db="EMBL/GenBank/DDBJ databases">
        <authorList>
            <person name="Varghese N."/>
            <person name="Submissions S."/>
        </authorList>
    </citation>
    <scope>NUCLEOTIDE SEQUENCE [LARGE SCALE GENOMIC DNA]</scope>
    <source>
        <strain evidence="4 5">DSM 16525</strain>
    </source>
</reference>
<evidence type="ECO:0000256" key="1">
    <source>
        <dbReference type="SAM" id="SignalP"/>
    </source>
</evidence>
<dbReference type="OrthoDB" id="9776599at2"/>
<reference evidence="3 6" key="2">
    <citation type="submission" date="2019-07" db="EMBL/GenBank/DDBJ databases">
        <title>Whole genome shotgun sequence of Myxococcus fulvus NBRC 100333.</title>
        <authorList>
            <person name="Hosoyama A."/>
            <person name="Uohara A."/>
            <person name="Ohji S."/>
            <person name="Ichikawa N."/>
        </authorList>
    </citation>
    <scope>NUCLEOTIDE SEQUENCE [LARGE SCALE GENOMIC DNA]</scope>
    <source>
        <strain evidence="3 6">NBRC 100333</strain>
    </source>
</reference>
<keyword evidence="1" id="KW-0732">Signal</keyword>
<comment type="caution">
    <text evidence="3">The sequence shown here is derived from an EMBL/GenBank/DDBJ whole genome shotgun (WGS) entry which is preliminary data.</text>
</comment>
<evidence type="ECO:0000313" key="3">
    <source>
        <dbReference type="EMBL" id="GEN05344.1"/>
    </source>
</evidence>
<dbReference type="STRING" id="1334629.MFUL124B02_06500"/>
<protein>
    <recommendedName>
        <fullName evidence="2">EcxA zinc-binding domain-containing protein</fullName>
    </recommendedName>
</protein>
<dbReference type="Proteomes" id="UP000321514">
    <property type="component" value="Unassembled WGS sequence"/>
</dbReference>
<dbReference type="PROSITE" id="PS51257">
    <property type="entry name" value="PROKAR_LIPOPROTEIN"/>
    <property type="match status" value="1"/>
</dbReference>
<dbReference type="InterPro" id="IPR024079">
    <property type="entry name" value="MetalloPept_cat_dom_sf"/>
</dbReference>
<dbReference type="GO" id="GO:0008237">
    <property type="term" value="F:metallopeptidase activity"/>
    <property type="evidence" value="ECO:0007669"/>
    <property type="project" value="InterPro"/>
</dbReference>
<dbReference type="Gene3D" id="3.40.390.10">
    <property type="entry name" value="Collagenase (Catalytic Domain)"/>
    <property type="match status" value="1"/>
</dbReference>
<dbReference type="EMBL" id="BJXR01000006">
    <property type="protein sequence ID" value="GEN05344.1"/>
    <property type="molecule type" value="Genomic_DNA"/>
</dbReference>
<name>A0A511STT4_MYXFU</name>
<sequence>MRGRKRFPRCSWVGVLSLALMWGTGCGEAPPDTPDVALPDEVLEGAFVAVPREVGAAERQQVEQKLRGVVEDSGRGFYLAIRRDQLASKWFLSAYIQQYHPGGAAYFAASSLGTRVVSFKEQNGKLFVLDVDDRKVLSDIFDPQVLVEAYPIVEDHAPFHRRRGAEQYVLIDPAAGLNRFGVMGDLNAVLMRAQFQVELSLAQKLRPIADGVTFEQVFTGYSNLPDEMSQLYLEENPFRTSGTLSIALRRYQESPGYVPTPSPAREHYFLSEPKLIPNSGGATERVAAKWAIQPGMTPIRWRITPSLLTVQADPRFQDYDLVGAVKRGIEGWNAAFGFPVLQAVMGDSSSDFGRDDENHLIVDPDRAASFAFADWRTNPNTGEIRGASIYLGSNWLEVAHQTFSGDVGALVAFERPASSLRMSWAGMGGETRCDFHAEALLEQGAEAEGLFVEPGSPLTKKQKVEAYLTYLVLHEVGHTLGLRHNFAGSRVYDGGATGARSSSVMEYLDPRDAVYGDTPGAYDVQAVRYLYGLSPDLPTQPYCTDVDARVEPYCNRYDRTDEPLTKFYVPAMNVAMNTLLNVSHPLLYASLAGRFNATANPVLQFVRAGSPAVQTQAYQLAMQQVRPPLVIPPGAPAHYASRADDLARRLLARLYLDPAAQRGPFSANPPDAPALTSLVLADVQGILLNSDGVRGYAARRAMVDILKLHQTLAAYSILMSARDSLTAALPTLSADERLQTTDLIARITAALSPYYR</sequence>
<evidence type="ECO:0000259" key="2">
    <source>
        <dbReference type="Pfam" id="PF16313"/>
    </source>
</evidence>
<organism evidence="3 6">
    <name type="scientific">Myxococcus fulvus</name>
    <dbReference type="NCBI Taxonomy" id="33"/>
    <lineage>
        <taxon>Bacteria</taxon>
        <taxon>Pseudomonadati</taxon>
        <taxon>Myxococcota</taxon>
        <taxon>Myxococcia</taxon>
        <taxon>Myxococcales</taxon>
        <taxon>Cystobacterineae</taxon>
        <taxon>Myxococcaceae</taxon>
        <taxon>Myxococcus</taxon>
    </lineage>
</organism>
<feature type="chain" id="PRO_5022804560" description="EcxA zinc-binding domain-containing protein" evidence="1">
    <location>
        <begin position="30"/>
        <end position="756"/>
    </location>
</feature>
<dbReference type="AlphaFoldDB" id="A0A511STT4"/>
<dbReference type="RefSeq" id="WP_074949489.1">
    <property type="nucleotide sequence ID" value="NZ_BJXR01000006.1"/>
</dbReference>
<keyword evidence="5" id="KW-1185">Reference proteome</keyword>
<proteinExistence type="predicted"/>
<dbReference type="SUPFAM" id="SSF55486">
    <property type="entry name" value="Metalloproteases ('zincins'), catalytic domain"/>
    <property type="match status" value="1"/>
</dbReference>
<feature type="signal peptide" evidence="1">
    <location>
        <begin position="1"/>
        <end position="29"/>
    </location>
</feature>
<dbReference type="PANTHER" id="PTHR38478">
    <property type="entry name" value="PEPTIDASE M1A AND M12B"/>
    <property type="match status" value="1"/>
</dbReference>
<accession>A0A511STT4</accession>
<evidence type="ECO:0000313" key="6">
    <source>
        <dbReference type="Proteomes" id="UP000321514"/>
    </source>
</evidence>
<dbReference type="Proteomes" id="UP000183760">
    <property type="component" value="Unassembled WGS sequence"/>
</dbReference>